<dbReference type="OrthoDB" id="5608857at2"/>
<dbReference type="RefSeq" id="WP_087736823.1">
    <property type="nucleotide sequence ID" value="NZ_CYGY02000049.1"/>
</dbReference>
<comment type="caution">
    <text evidence="3">The sequence shown here is derived from an EMBL/GenBank/DDBJ whole genome shotgun (WGS) entry which is preliminary data.</text>
</comment>
<evidence type="ECO:0000313" key="3">
    <source>
        <dbReference type="EMBL" id="SIT45854.1"/>
    </source>
</evidence>
<dbReference type="AlphaFoldDB" id="A0A1N7SET6"/>
<gene>
    <name evidence="3" type="ORF">BN2476_490014</name>
</gene>
<keyword evidence="2" id="KW-0472">Membrane</keyword>
<protein>
    <recommendedName>
        <fullName evidence="5">Type II secretory pathway, pseudopilin PulG</fullName>
    </recommendedName>
</protein>
<name>A0A1N7SET6_9BURK</name>
<evidence type="ECO:0008006" key="5">
    <source>
        <dbReference type="Google" id="ProtNLM"/>
    </source>
</evidence>
<evidence type="ECO:0000256" key="2">
    <source>
        <dbReference type="SAM" id="Phobius"/>
    </source>
</evidence>
<dbReference type="Proteomes" id="UP000195569">
    <property type="component" value="Unassembled WGS sequence"/>
</dbReference>
<keyword evidence="2" id="KW-1133">Transmembrane helix</keyword>
<sequence length="207" mass="23562">MSFIETRGHSGHSSGAHAARERGLVMLTLLIALMLLSIALMGALDVWSFQRKRETEQQLLFVGNQYRLAILRYYRAGRALPASIDDLLNDTRFPEPLHHLRRAYADPVSGQNDWVYLYEAGRIAGLHSSSTDAPIKRSRFPRQFEDFEGQQTYAGWQFFYMPPMPRSNSNLDAHPKKPRSGSLDAPFDPMNDGLTRFTPRSMGTSNW</sequence>
<organism evidence="3 4">
    <name type="scientific">Paraburkholderia piptadeniae</name>
    <dbReference type="NCBI Taxonomy" id="1701573"/>
    <lineage>
        <taxon>Bacteria</taxon>
        <taxon>Pseudomonadati</taxon>
        <taxon>Pseudomonadota</taxon>
        <taxon>Betaproteobacteria</taxon>
        <taxon>Burkholderiales</taxon>
        <taxon>Burkholderiaceae</taxon>
        <taxon>Paraburkholderia</taxon>
    </lineage>
</organism>
<reference evidence="3" key="1">
    <citation type="submission" date="2016-12" db="EMBL/GenBank/DDBJ databases">
        <authorList>
            <person name="Moulin L."/>
        </authorList>
    </citation>
    <scope>NUCLEOTIDE SEQUENCE [LARGE SCALE GENOMIC DNA]</scope>
    <source>
        <strain evidence="3">STM 7183</strain>
    </source>
</reference>
<accession>A0A1N7SET6</accession>
<feature type="region of interest" description="Disordered" evidence="1">
    <location>
        <begin position="167"/>
        <end position="207"/>
    </location>
</feature>
<proteinExistence type="predicted"/>
<evidence type="ECO:0000256" key="1">
    <source>
        <dbReference type="SAM" id="MobiDB-lite"/>
    </source>
</evidence>
<dbReference type="EMBL" id="CYGY02000049">
    <property type="protein sequence ID" value="SIT45854.1"/>
    <property type="molecule type" value="Genomic_DNA"/>
</dbReference>
<keyword evidence="4" id="KW-1185">Reference proteome</keyword>
<feature type="transmembrane region" description="Helical" evidence="2">
    <location>
        <begin position="24"/>
        <end position="44"/>
    </location>
</feature>
<evidence type="ECO:0000313" key="4">
    <source>
        <dbReference type="Proteomes" id="UP000195569"/>
    </source>
</evidence>
<keyword evidence="2" id="KW-0812">Transmembrane</keyword>